<feature type="domain" description="Phosphodiester glycosidase" evidence="1">
    <location>
        <begin position="194"/>
        <end position="349"/>
    </location>
</feature>
<gene>
    <name evidence="2" type="ORF">ENL21_02175</name>
</gene>
<keyword evidence="2" id="KW-0378">Hydrolase</keyword>
<proteinExistence type="predicted"/>
<dbReference type="Proteomes" id="UP000886111">
    <property type="component" value="Unassembled WGS sequence"/>
</dbReference>
<dbReference type="GO" id="GO:0016798">
    <property type="term" value="F:hydrolase activity, acting on glycosyl bonds"/>
    <property type="evidence" value="ECO:0007669"/>
    <property type="project" value="UniProtKB-KW"/>
</dbReference>
<dbReference type="PANTHER" id="PTHR40446">
    <property type="entry name" value="N-ACETYLGLUCOSAMINE-1-PHOSPHODIESTER ALPHA-N-ACETYLGLUCOSAMINIDASE"/>
    <property type="match status" value="1"/>
</dbReference>
<evidence type="ECO:0000259" key="1">
    <source>
        <dbReference type="Pfam" id="PF09992"/>
    </source>
</evidence>
<comment type="caution">
    <text evidence="2">The sequence shown here is derived from an EMBL/GenBank/DDBJ whole genome shotgun (WGS) entry which is preliminary data.</text>
</comment>
<dbReference type="PANTHER" id="PTHR40446:SF2">
    <property type="entry name" value="N-ACETYLGLUCOSAMINE-1-PHOSPHODIESTER ALPHA-N-ACETYLGLUCOSAMINIDASE"/>
    <property type="match status" value="1"/>
</dbReference>
<dbReference type="AlphaFoldDB" id="A0A7V5H2X1"/>
<dbReference type="InterPro" id="IPR018711">
    <property type="entry name" value="NAGPA"/>
</dbReference>
<name>A0A7V5H2X1_CALAY</name>
<evidence type="ECO:0000313" key="2">
    <source>
        <dbReference type="EMBL" id="HHE54560.1"/>
    </source>
</evidence>
<accession>A0A7V5H2X1</accession>
<dbReference type="EMBL" id="DRTD01000158">
    <property type="protein sequence ID" value="HHE54560.1"/>
    <property type="molecule type" value="Genomic_DNA"/>
</dbReference>
<protein>
    <submittedName>
        <fullName evidence="2">Phosphodiester glycosidase family protein</fullName>
    </submittedName>
</protein>
<dbReference type="Pfam" id="PF09992">
    <property type="entry name" value="NAGPA"/>
    <property type="match status" value="1"/>
</dbReference>
<organism evidence="2">
    <name type="scientific">Caldithrix abyssi</name>
    <dbReference type="NCBI Taxonomy" id="187145"/>
    <lineage>
        <taxon>Bacteria</taxon>
        <taxon>Pseudomonadati</taxon>
        <taxon>Calditrichota</taxon>
        <taxon>Calditrichia</taxon>
        <taxon>Calditrichales</taxon>
        <taxon>Calditrichaceae</taxon>
        <taxon>Caldithrix</taxon>
    </lineage>
</organism>
<feature type="non-terminal residue" evidence="2">
    <location>
        <position position="352"/>
    </location>
</feature>
<reference evidence="2" key="1">
    <citation type="journal article" date="2020" name="mSystems">
        <title>Genome- and Community-Level Interaction Insights into Carbon Utilization and Element Cycling Functions of Hydrothermarchaeota in Hydrothermal Sediment.</title>
        <authorList>
            <person name="Zhou Z."/>
            <person name="Liu Y."/>
            <person name="Xu W."/>
            <person name="Pan J."/>
            <person name="Luo Z.H."/>
            <person name="Li M."/>
        </authorList>
    </citation>
    <scope>NUCLEOTIDE SEQUENCE [LARGE SCALE GENOMIC DNA]</scope>
    <source>
        <strain evidence="2">HyVt-76</strain>
    </source>
</reference>
<sequence length="352" mass="38426">MKKIFILLVIISFLQAGYNYRIDNTLTVGPGMVYKHVKVPEKLWNINILEIDLTNPYVKIETVKAKDAYIGREKTTSMASRRSFAEHQVIGAINADFFSSEGVPINVQVIQGQMLRNPIAVSTIGFDGQNIPCLGIVSFSGEVIAKSGSHIINHVNGVRNTNEMVLYNTFHGSSTGTNQWGTEVAVQAITPWVVNDTVWVVAQTKETLKGDMSIPDNGAVLSAHGDAMTFFDNQVNAGDTLALVLRLTPSLPRLMEMVGGYPKIVFKGENWADEGYQEEGGPGHAYQVHPRTAIGFNADSSKLFFFTVDGRKAGIFQGMTLPELADVMIDFGVAYGLNLDGGGSTTFVLRNE</sequence>
<keyword evidence="2" id="KW-0326">Glycosidase</keyword>